<reference evidence="2 3" key="1">
    <citation type="journal article" date="2024" name="Commun. Biol.">
        <title>Comparative genomic analysis of thermophilic fungi reveals convergent evolutionary adaptations and gene losses.</title>
        <authorList>
            <person name="Steindorff A.S."/>
            <person name="Aguilar-Pontes M.V."/>
            <person name="Robinson A.J."/>
            <person name="Andreopoulos B."/>
            <person name="LaButti K."/>
            <person name="Kuo A."/>
            <person name="Mondo S."/>
            <person name="Riley R."/>
            <person name="Otillar R."/>
            <person name="Haridas S."/>
            <person name="Lipzen A."/>
            <person name="Grimwood J."/>
            <person name="Schmutz J."/>
            <person name="Clum A."/>
            <person name="Reid I.D."/>
            <person name="Moisan M.C."/>
            <person name="Butler G."/>
            <person name="Nguyen T.T.M."/>
            <person name="Dewar K."/>
            <person name="Conant G."/>
            <person name="Drula E."/>
            <person name="Henrissat B."/>
            <person name="Hansel C."/>
            <person name="Singer S."/>
            <person name="Hutchinson M.I."/>
            <person name="de Vries R.P."/>
            <person name="Natvig D.O."/>
            <person name="Powell A.J."/>
            <person name="Tsang A."/>
            <person name="Grigoriev I.V."/>
        </authorList>
    </citation>
    <scope>NUCLEOTIDE SEQUENCE [LARGE SCALE GENOMIC DNA]</scope>
    <source>
        <strain evidence="2 3">ATCC 24622</strain>
    </source>
</reference>
<name>A0ABR3VHJ4_9PEZI</name>
<dbReference type="EMBL" id="JAZHXJ010002096">
    <property type="protein sequence ID" value="KAL1841280.1"/>
    <property type="molecule type" value="Genomic_DNA"/>
</dbReference>
<dbReference type="Proteomes" id="UP001586593">
    <property type="component" value="Unassembled WGS sequence"/>
</dbReference>
<sequence length="224" mass="24977">MRHKRLLKAESPLLQRPHTSPIRSADDAAHFCRDCTVVVRQSERVGGHNGLGPKDAEVNQRRTRCRRGRSAGDGQHATGCRIELVPVCGQVYEAGKLVLVWSVPPVPGHDVKRRMVLFVGVEFAAHLDDNLPWRCLRTPGTRRTGALGWGIQVEARYGVLEVSGMCQAIGTERSKIWKFEVRTERLESIACSSRLPIWRVWGFRRRPLQGSAPNSKANAGGYHG</sequence>
<feature type="region of interest" description="Disordered" evidence="1">
    <location>
        <begin position="1"/>
        <end position="20"/>
    </location>
</feature>
<proteinExistence type="predicted"/>
<accession>A0ABR3VHJ4</accession>
<feature type="region of interest" description="Disordered" evidence="1">
    <location>
        <begin position="46"/>
        <end position="70"/>
    </location>
</feature>
<evidence type="ECO:0000313" key="2">
    <source>
        <dbReference type="EMBL" id="KAL1841280.1"/>
    </source>
</evidence>
<evidence type="ECO:0000256" key="1">
    <source>
        <dbReference type="SAM" id="MobiDB-lite"/>
    </source>
</evidence>
<organism evidence="2 3">
    <name type="scientific">Phialemonium thermophilum</name>
    <dbReference type="NCBI Taxonomy" id="223376"/>
    <lineage>
        <taxon>Eukaryota</taxon>
        <taxon>Fungi</taxon>
        <taxon>Dikarya</taxon>
        <taxon>Ascomycota</taxon>
        <taxon>Pezizomycotina</taxon>
        <taxon>Sordariomycetes</taxon>
        <taxon>Sordariomycetidae</taxon>
        <taxon>Cephalothecales</taxon>
        <taxon>Cephalothecaceae</taxon>
        <taxon>Phialemonium</taxon>
    </lineage>
</organism>
<gene>
    <name evidence="2" type="ORF">VTK73DRAFT_3518</name>
</gene>
<evidence type="ECO:0000313" key="3">
    <source>
        <dbReference type="Proteomes" id="UP001586593"/>
    </source>
</evidence>
<protein>
    <submittedName>
        <fullName evidence="2">Uncharacterized protein</fullName>
    </submittedName>
</protein>
<keyword evidence="3" id="KW-1185">Reference proteome</keyword>
<comment type="caution">
    <text evidence="2">The sequence shown here is derived from an EMBL/GenBank/DDBJ whole genome shotgun (WGS) entry which is preliminary data.</text>
</comment>